<feature type="region of interest" description="Disordered" evidence="1">
    <location>
        <begin position="163"/>
        <end position="190"/>
    </location>
</feature>
<accession>A0ABQ7GK10</accession>
<feature type="compositionally biased region" description="Basic and acidic residues" evidence="1">
    <location>
        <begin position="20"/>
        <end position="31"/>
    </location>
</feature>
<evidence type="ECO:0008006" key="4">
    <source>
        <dbReference type="Google" id="ProtNLM"/>
    </source>
</evidence>
<evidence type="ECO:0000313" key="3">
    <source>
        <dbReference type="Proteomes" id="UP000815325"/>
    </source>
</evidence>
<name>A0ABQ7GK10_DUNSA</name>
<protein>
    <recommendedName>
        <fullName evidence="4">Encoded protein</fullName>
    </recommendedName>
</protein>
<sequence>MLARTTAPSPPGPSPVNREQAAHRVQPELRHSGRRAGAGGANALANETRWSVDSTKAMANLVAGLVLLQGPVSLPAEASQVSYFQAMLLQVPAPISTQSAPHRSPQAALTPVAGLFQEERDPIDPFTLYGSTSKKYAIEKLDGEKIVSRKRGITVDTCVSSIEAKNDSPNQPREKAQSAENGKCSRSEGTELKPTCAESCKSACSTALERWKQRTKEMTGFTLLESDGDRLFRSCSRQCTYDCTREGKTYDFSVPFRP</sequence>
<dbReference type="Proteomes" id="UP000815325">
    <property type="component" value="Unassembled WGS sequence"/>
</dbReference>
<evidence type="ECO:0000313" key="2">
    <source>
        <dbReference type="EMBL" id="KAF5834961.1"/>
    </source>
</evidence>
<feature type="compositionally biased region" description="Basic and acidic residues" evidence="1">
    <location>
        <begin position="172"/>
        <end position="190"/>
    </location>
</feature>
<evidence type="ECO:0000256" key="1">
    <source>
        <dbReference type="SAM" id="MobiDB-lite"/>
    </source>
</evidence>
<organism evidence="2 3">
    <name type="scientific">Dunaliella salina</name>
    <name type="common">Green alga</name>
    <name type="synonym">Protococcus salinus</name>
    <dbReference type="NCBI Taxonomy" id="3046"/>
    <lineage>
        <taxon>Eukaryota</taxon>
        <taxon>Viridiplantae</taxon>
        <taxon>Chlorophyta</taxon>
        <taxon>core chlorophytes</taxon>
        <taxon>Chlorophyceae</taxon>
        <taxon>CS clade</taxon>
        <taxon>Chlamydomonadales</taxon>
        <taxon>Dunaliellaceae</taxon>
        <taxon>Dunaliella</taxon>
    </lineage>
</organism>
<comment type="caution">
    <text evidence="2">The sequence shown here is derived from an EMBL/GenBank/DDBJ whole genome shotgun (WGS) entry which is preliminary data.</text>
</comment>
<feature type="region of interest" description="Disordered" evidence="1">
    <location>
        <begin position="1"/>
        <end position="41"/>
    </location>
</feature>
<keyword evidence="3" id="KW-1185">Reference proteome</keyword>
<proteinExistence type="predicted"/>
<gene>
    <name evidence="2" type="ORF">DUNSADRAFT_8110</name>
</gene>
<reference evidence="2" key="1">
    <citation type="submission" date="2017-08" db="EMBL/GenBank/DDBJ databases">
        <authorList>
            <person name="Polle J.E."/>
            <person name="Barry K."/>
            <person name="Cushman J."/>
            <person name="Schmutz J."/>
            <person name="Tran D."/>
            <person name="Hathwaick L.T."/>
            <person name="Yim W.C."/>
            <person name="Jenkins J."/>
            <person name="Mckie-Krisberg Z.M."/>
            <person name="Prochnik S."/>
            <person name="Lindquist E."/>
            <person name="Dockter R.B."/>
            <person name="Adam C."/>
            <person name="Molina H."/>
            <person name="Bunkerborg J."/>
            <person name="Jin E."/>
            <person name="Buchheim M."/>
            <person name="Magnuson J."/>
        </authorList>
    </citation>
    <scope>NUCLEOTIDE SEQUENCE</scope>
    <source>
        <strain evidence="2">CCAP 19/18</strain>
    </source>
</reference>
<dbReference type="EMBL" id="MU069729">
    <property type="protein sequence ID" value="KAF5834961.1"/>
    <property type="molecule type" value="Genomic_DNA"/>
</dbReference>